<dbReference type="PANTHER" id="PTHR21399">
    <property type="entry name" value="CHLORIDE CONDUCTANCE REGULATORY PROTEIN ICLN"/>
    <property type="match status" value="1"/>
</dbReference>
<dbReference type="AlphaFoldDB" id="A0A388LTB2"/>
<dbReference type="Gene3D" id="2.30.29.30">
    <property type="entry name" value="Pleckstrin-homology domain (PH domain)/Phosphotyrosine-binding domain (PTB)"/>
    <property type="match status" value="1"/>
</dbReference>
<sequence length="257" mass="28001">MEEAGGGEPLGIPSSAMPAAGLLQVTERSADGSPVLNTGIGESLMHVQPDVSIVLGDSVVEEPGTLYITTKRIIWFSEAVPDPVKSCKGYAVDFLSLGMHAISRDTEAFARPCIFAQIENGSMCEDYPDNDEPDEEEVVDGVGLPEVDLSRVSEIRLVPEDTTVLDRLFQVLCECAALNPDPDGPEDGEGDFFYDDEEVNGHLTEEGAAMVDRLESLLQVPPHMLGGRYNNDQDDLQRFEDADGDTVDDEHDRIWSN</sequence>
<reference evidence="6 7" key="1">
    <citation type="journal article" date="2018" name="Cell">
        <title>The Chara Genome: Secondary Complexity and Implications for Plant Terrestrialization.</title>
        <authorList>
            <person name="Nishiyama T."/>
            <person name="Sakayama H."/>
            <person name="Vries J.D."/>
            <person name="Buschmann H."/>
            <person name="Saint-Marcoux D."/>
            <person name="Ullrich K.K."/>
            <person name="Haas F.B."/>
            <person name="Vanderstraeten L."/>
            <person name="Becker D."/>
            <person name="Lang D."/>
            <person name="Vosolsobe S."/>
            <person name="Rombauts S."/>
            <person name="Wilhelmsson P.K.I."/>
            <person name="Janitza P."/>
            <person name="Kern R."/>
            <person name="Heyl A."/>
            <person name="Rumpler F."/>
            <person name="Villalobos L.I.A.C."/>
            <person name="Clay J.M."/>
            <person name="Skokan R."/>
            <person name="Toyoda A."/>
            <person name="Suzuki Y."/>
            <person name="Kagoshima H."/>
            <person name="Schijlen E."/>
            <person name="Tajeshwar N."/>
            <person name="Catarino B."/>
            <person name="Hetherington A.J."/>
            <person name="Saltykova A."/>
            <person name="Bonnot C."/>
            <person name="Breuninger H."/>
            <person name="Symeonidi A."/>
            <person name="Radhakrishnan G.V."/>
            <person name="Van Nieuwerburgh F."/>
            <person name="Deforce D."/>
            <person name="Chang C."/>
            <person name="Karol K.G."/>
            <person name="Hedrich R."/>
            <person name="Ulvskov P."/>
            <person name="Glockner G."/>
            <person name="Delwiche C.F."/>
            <person name="Petrasek J."/>
            <person name="Van de Peer Y."/>
            <person name="Friml J."/>
            <person name="Beilby M."/>
            <person name="Dolan L."/>
            <person name="Kohara Y."/>
            <person name="Sugano S."/>
            <person name="Fujiyama A."/>
            <person name="Delaux P.-M."/>
            <person name="Quint M."/>
            <person name="TheiBen G."/>
            <person name="Hagemann M."/>
            <person name="Harholt J."/>
            <person name="Dunand C."/>
            <person name="Zachgo S."/>
            <person name="Langdale J."/>
            <person name="Maumus F."/>
            <person name="Straeten D.V.D."/>
            <person name="Gould S.B."/>
            <person name="Rensing S.A."/>
        </authorList>
    </citation>
    <scope>NUCLEOTIDE SEQUENCE [LARGE SCALE GENOMIC DNA]</scope>
    <source>
        <strain evidence="6 7">S276</strain>
    </source>
</reference>
<gene>
    <name evidence="6" type="ORF">CBR_g40194</name>
</gene>
<dbReference type="EMBL" id="BFEA01000523">
    <property type="protein sequence ID" value="GBG85556.1"/>
    <property type="molecule type" value="Genomic_DNA"/>
</dbReference>
<evidence type="ECO:0000256" key="4">
    <source>
        <dbReference type="ARBA" id="ARBA00023242"/>
    </source>
</evidence>
<dbReference type="OMA" id="SAFPWEH"/>
<evidence type="ECO:0000313" key="7">
    <source>
        <dbReference type="Proteomes" id="UP000265515"/>
    </source>
</evidence>
<keyword evidence="4" id="KW-0539">Nucleus</keyword>
<protein>
    <recommendedName>
        <fullName evidence="8">Chloride conductance regulatory protein ICln</fullName>
    </recommendedName>
</protein>
<dbReference type="GO" id="GO:0034709">
    <property type="term" value="C:methylosome"/>
    <property type="evidence" value="ECO:0007669"/>
    <property type="project" value="EnsemblPlants"/>
</dbReference>
<comment type="subcellular location">
    <subcellularLocation>
        <location evidence="2">Cytoplasm</location>
    </subcellularLocation>
    <subcellularLocation>
        <location evidence="1">Nucleus</location>
    </subcellularLocation>
</comment>
<dbReference type="GO" id="GO:0005681">
    <property type="term" value="C:spliceosomal complex"/>
    <property type="evidence" value="ECO:0007669"/>
    <property type="project" value="TreeGrafter"/>
</dbReference>
<keyword evidence="3" id="KW-0963">Cytoplasm</keyword>
<dbReference type="OrthoDB" id="19714at2759"/>
<dbReference type="InterPro" id="IPR011993">
    <property type="entry name" value="PH-like_dom_sf"/>
</dbReference>
<evidence type="ECO:0008006" key="8">
    <source>
        <dbReference type="Google" id="ProtNLM"/>
    </source>
</evidence>
<dbReference type="GO" id="GO:0034715">
    <property type="term" value="C:pICln-Sm protein complex"/>
    <property type="evidence" value="ECO:0007669"/>
    <property type="project" value="TreeGrafter"/>
</dbReference>
<evidence type="ECO:0000256" key="5">
    <source>
        <dbReference type="SAM" id="MobiDB-lite"/>
    </source>
</evidence>
<evidence type="ECO:0000256" key="1">
    <source>
        <dbReference type="ARBA" id="ARBA00004123"/>
    </source>
</evidence>
<dbReference type="Proteomes" id="UP000265515">
    <property type="component" value="Unassembled WGS sequence"/>
</dbReference>
<evidence type="ECO:0000256" key="3">
    <source>
        <dbReference type="ARBA" id="ARBA00022490"/>
    </source>
</evidence>
<keyword evidence="7" id="KW-1185">Reference proteome</keyword>
<dbReference type="Gramene" id="GBG85556">
    <property type="protein sequence ID" value="GBG85556"/>
    <property type="gene ID" value="CBR_g40194"/>
</dbReference>
<accession>A0A388LTB2</accession>
<dbReference type="GO" id="GO:0000387">
    <property type="term" value="P:spliceosomal snRNP assembly"/>
    <property type="evidence" value="ECO:0007669"/>
    <property type="project" value="TreeGrafter"/>
</dbReference>
<name>A0A388LTB2_CHABU</name>
<dbReference type="GO" id="GO:0045292">
    <property type="term" value="P:mRNA cis splicing, via spliceosome"/>
    <property type="evidence" value="ECO:0007669"/>
    <property type="project" value="TreeGrafter"/>
</dbReference>
<evidence type="ECO:0000256" key="2">
    <source>
        <dbReference type="ARBA" id="ARBA00004496"/>
    </source>
</evidence>
<proteinExistence type="predicted"/>
<dbReference type="InterPro" id="IPR039924">
    <property type="entry name" value="ICln/Lot5/Saf5"/>
</dbReference>
<dbReference type="STRING" id="69332.A0A388LTB2"/>
<feature type="region of interest" description="Disordered" evidence="5">
    <location>
        <begin position="224"/>
        <end position="257"/>
    </location>
</feature>
<evidence type="ECO:0000313" key="6">
    <source>
        <dbReference type="EMBL" id="GBG85556.1"/>
    </source>
</evidence>
<dbReference type="GO" id="GO:0005829">
    <property type="term" value="C:cytosol"/>
    <property type="evidence" value="ECO:0007669"/>
    <property type="project" value="TreeGrafter"/>
</dbReference>
<comment type="caution">
    <text evidence="6">The sequence shown here is derived from an EMBL/GenBank/DDBJ whole genome shotgun (WGS) entry which is preliminary data.</text>
</comment>
<organism evidence="6 7">
    <name type="scientific">Chara braunii</name>
    <name type="common">Braun's stonewort</name>
    <dbReference type="NCBI Taxonomy" id="69332"/>
    <lineage>
        <taxon>Eukaryota</taxon>
        <taxon>Viridiplantae</taxon>
        <taxon>Streptophyta</taxon>
        <taxon>Charophyceae</taxon>
        <taxon>Charales</taxon>
        <taxon>Characeae</taxon>
        <taxon>Chara</taxon>
    </lineage>
</organism>
<dbReference type="PANTHER" id="PTHR21399:SF0">
    <property type="entry name" value="METHYLOSOME SUBUNIT PICLN"/>
    <property type="match status" value="1"/>
</dbReference>
<dbReference type="Pfam" id="PF03517">
    <property type="entry name" value="Voldacs"/>
    <property type="match status" value="1"/>
</dbReference>